<dbReference type="Pfam" id="PF08281">
    <property type="entry name" value="Sigma70_r4_2"/>
    <property type="match status" value="1"/>
</dbReference>
<comment type="similarity">
    <text evidence="1">Belongs to the sigma-70 factor family. ECF subfamily.</text>
</comment>
<reference evidence="8" key="1">
    <citation type="submission" date="2017-02" db="EMBL/GenBank/DDBJ databases">
        <authorList>
            <person name="Varghese N."/>
            <person name="Submissions S."/>
        </authorList>
    </citation>
    <scope>NUCLEOTIDE SEQUENCE [LARGE SCALE GENOMIC DNA]</scope>
    <source>
        <strain evidence="8">DSM 23966</strain>
    </source>
</reference>
<organism evidence="7 8">
    <name type="scientific">Sporosarcina newyorkensis</name>
    <dbReference type="NCBI Taxonomy" id="759851"/>
    <lineage>
        <taxon>Bacteria</taxon>
        <taxon>Bacillati</taxon>
        <taxon>Bacillota</taxon>
        <taxon>Bacilli</taxon>
        <taxon>Bacillales</taxon>
        <taxon>Caryophanaceae</taxon>
        <taxon>Sporosarcina</taxon>
    </lineage>
</organism>
<feature type="domain" description="RNA polymerase sigma-70 region 2" evidence="5">
    <location>
        <begin position="18"/>
        <end position="80"/>
    </location>
</feature>
<dbReference type="GO" id="GO:0016987">
    <property type="term" value="F:sigma factor activity"/>
    <property type="evidence" value="ECO:0007669"/>
    <property type="project" value="UniProtKB-KW"/>
</dbReference>
<feature type="domain" description="RNA polymerase sigma factor 70 region 4 type 2" evidence="6">
    <location>
        <begin position="116"/>
        <end position="165"/>
    </location>
</feature>
<dbReference type="Gene3D" id="1.10.10.10">
    <property type="entry name" value="Winged helix-like DNA-binding domain superfamily/Winged helix DNA-binding domain"/>
    <property type="match status" value="1"/>
</dbReference>
<dbReference type="SUPFAM" id="SSF88659">
    <property type="entry name" value="Sigma3 and sigma4 domains of RNA polymerase sigma factors"/>
    <property type="match status" value="1"/>
</dbReference>
<evidence type="ECO:0000313" key="7">
    <source>
        <dbReference type="EMBL" id="SKA97538.1"/>
    </source>
</evidence>
<accession>A0A1T4Y7N0</accession>
<evidence type="ECO:0000256" key="1">
    <source>
        <dbReference type="ARBA" id="ARBA00010641"/>
    </source>
</evidence>
<keyword evidence="3" id="KW-0731">Sigma factor</keyword>
<dbReference type="GO" id="GO:0006352">
    <property type="term" value="P:DNA-templated transcription initiation"/>
    <property type="evidence" value="ECO:0007669"/>
    <property type="project" value="InterPro"/>
</dbReference>
<dbReference type="InterPro" id="IPR039425">
    <property type="entry name" value="RNA_pol_sigma-70-like"/>
</dbReference>
<dbReference type="AlphaFoldDB" id="A0A1T4Y7N0"/>
<evidence type="ECO:0000259" key="5">
    <source>
        <dbReference type="Pfam" id="PF04542"/>
    </source>
</evidence>
<evidence type="ECO:0000259" key="6">
    <source>
        <dbReference type="Pfam" id="PF08281"/>
    </source>
</evidence>
<evidence type="ECO:0000313" key="8">
    <source>
        <dbReference type="Proteomes" id="UP000190042"/>
    </source>
</evidence>
<dbReference type="EMBL" id="FUYJ01000003">
    <property type="protein sequence ID" value="SKA97538.1"/>
    <property type="molecule type" value="Genomic_DNA"/>
</dbReference>
<keyword evidence="8" id="KW-1185">Reference proteome</keyword>
<dbReference type="NCBIfam" id="TIGR02937">
    <property type="entry name" value="sigma70-ECF"/>
    <property type="match status" value="1"/>
</dbReference>
<protein>
    <submittedName>
        <fullName evidence="7">RNA polymerase sigma-70 factor, ECF subfamily</fullName>
    </submittedName>
</protein>
<dbReference type="SUPFAM" id="SSF88946">
    <property type="entry name" value="Sigma2 domain of RNA polymerase sigma factors"/>
    <property type="match status" value="1"/>
</dbReference>
<evidence type="ECO:0000256" key="2">
    <source>
        <dbReference type="ARBA" id="ARBA00023015"/>
    </source>
</evidence>
<dbReference type="PANTHER" id="PTHR43133:SF60">
    <property type="entry name" value="RNA POLYMERASE SIGMA FACTOR SIGV"/>
    <property type="match status" value="1"/>
</dbReference>
<sequence length="176" mass="21261">MINDDGELDKRALLDSFIRDYGDDLKRIAYLYLNDLAESEDVVQEVLIKSYHQLDQFRHDCTYKTWLIRMTINQCKDFTKRWSFRNIFYRQELDEVHDQNLTENLYIEQESSYEMSQQLAKLPAKYKEVLILFYYEELTMKEISEVLQINHNTVKSRLLRGKKALKDKLERSDWIG</sequence>
<dbReference type="Pfam" id="PF04542">
    <property type="entry name" value="Sigma70_r2"/>
    <property type="match status" value="1"/>
</dbReference>
<dbReference type="InterPro" id="IPR013324">
    <property type="entry name" value="RNA_pol_sigma_r3/r4-like"/>
</dbReference>
<dbReference type="InterPro" id="IPR014284">
    <property type="entry name" value="RNA_pol_sigma-70_dom"/>
</dbReference>
<name>A0A1T4Y7N0_9BACL</name>
<dbReference type="PANTHER" id="PTHR43133">
    <property type="entry name" value="RNA POLYMERASE ECF-TYPE SIGMA FACTO"/>
    <property type="match status" value="1"/>
</dbReference>
<gene>
    <name evidence="7" type="ORF">SAMN04244570_1890</name>
</gene>
<evidence type="ECO:0000256" key="3">
    <source>
        <dbReference type="ARBA" id="ARBA00023082"/>
    </source>
</evidence>
<dbReference type="GO" id="GO:0003677">
    <property type="term" value="F:DNA binding"/>
    <property type="evidence" value="ECO:0007669"/>
    <property type="project" value="InterPro"/>
</dbReference>
<evidence type="ECO:0000256" key="4">
    <source>
        <dbReference type="ARBA" id="ARBA00023163"/>
    </source>
</evidence>
<dbReference type="InterPro" id="IPR013249">
    <property type="entry name" value="RNA_pol_sigma70_r4_t2"/>
</dbReference>
<dbReference type="Proteomes" id="UP000190042">
    <property type="component" value="Unassembled WGS sequence"/>
</dbReference>
<dbReference type="RefSeq" id="WP_078817426.1">
    <property type="nucleotide sequence ID" value="NZ_FUYJ01000003.1"/>
</dbReference>
<dbReference type="InterPro" id="IPR007627">
    <property type="entry name" value="RNA_pol_sigma70_r2"/>
</dbReference>
<keyword evidence="2" id="KW-0805">Transcription regulation</keyword>
<proteinExistence type="inferred from homology"/>
<dbReference type="InterPro" id="IPR013325">
    <property type="entry name" value="RNA_pol_sigma_r2"/>
</dbReference>
<keyword evidence="4" id="KW-0804">Transcription</keyword>
<dbReference type="CDD" id="cd06171">
    <property type="entry name" value="Sigma70_r4"/>
    <property type="match status" value="1"/>
</dbReference>
<dbReference type="Gene3D" id="1.10.1740.10">
    <property type="match status" value="1"/>
</dbReference>
<dbReference type="InterPro" id="IPR036388">
    <property type="entry name" value="WH-like_DNA-bd_sf"/>
</dbReference>